<name>F6DRN5_DESRL</name>
<dbReference type="PANTHER" id="PTHR41247">
    <property type="entry name" value="HTH-TYPE TRANSCRIPTIONAL REPRESSOR YCNK"/>
    <property type="match status" value="1"/>
</dbReference>
<evidence type="ECO:0000313" key="3">
    <source>
        <dbReference type="Proteomes" id="UP000009234"/>
    </source>
</evidence>
<evidence type="ECO:0000256" key="1">
    <source>
        <dbReference type="SAM" id="MobiDB-lite"/>
    </source>
</evidence>
<feature type="region of interest" description="Disordered" evidence="1">
    <location>
        <begin position="144"/>
        <end position="167"/>
    </location>
</feature>
<evidence type="ECO:0008006" key="4">
    <source>
        <dbReference type="Google" id="ProtNLM"/>
    </source>
</evidence>
<dbReference type="eggNOG" id="COG4314">
    <property type="taxonomic scope" value="Bacteria"/>
</dbReference>
<dbReference type="AlphaFoldDB" id="F6DRN5"/>
<dbReference type="Proteomes" id="UP000009234">
    <property type="component" value="Chromosome"/>
</dbReference>
<proteinExistence type="predicted"/>
<reference evidence="3" key="1">
    <citation type="submission" date="2011-05" db="EMBL/GenBank/DDBJ databases">
        <title>Complete sequence of Desulfotomaculum ruminis DSM 2154.</title>
        <authorList>
            <person name="Lucas S."/>
            <person name="Copeland A."/>
            <person name="Lapidus A."/>
            <person name="Cheng J.-F."/>
            <person name="Goodwin L."/>
            <person name="Pitluck S."/>
            <person name="Lu M."/>
            <person name="Detter J.C."/>
            <person name="Han C."/>
            <person name="Tapia R."/>
            <person name="Land M."/>
            <person name="Hauser L."/>
            <person name="Kyrpides N."/>
            <person name="Ivanova N."/>
            <person name="Mikhailova N."/>
            <person name="Pagani I."/>
            <person name="Stams A.J.M."/>
            <person name="Plugge C.M."/>
            <person name="Muyzer G."/>
            <person name="Kuever J."/>
            <person name="Parshina S.N."/>
            <person name="Ivanova A.E."/>
            <person name="Nazina T.N."/>
            <person name="Brambilla E."/>
            <person name="Spring S."/>
            <person name="Klenk H.-P."/>
            <person name="Woyke T."/>
        </authorList>
    </citation>
    <scope>NUCLEOTIDE SEQUENCE [LARGE SCALE GENOMIC DNA]</scope>
    <source>
        <strain evidence="3">ATCC 23193 / DSM 2154 / NCIB 8452 / DL</strain>
    </source>
</reference>
<dbReference type="InterPro" id="IPR008719">
    <property type="entry name" value="N2O_reductase_NosL"/>
</dbReference>
<organism evidence="2 3">
    <name type="scientific">Desulforamulus ruminis (strain ATCC 23193 / DSM 2154 / NCIMB 8452 / DL)</name>
    <name type="common">Desulfotomaculum ruminis</name>
    <dbReference type="NCBI Taxonomy" id="696281"/>
    <lineage>
        <taxon>Bacteria</taxon>
        <taxon>Bacillati</taxon>
        <taxon>Bacillota</taxon>
        <taxon>Clostridia</taxon>
        <taxon>Eubacteriales</taxon>
        <taxon>Peptococcaceae</taxon>
        <taxon>Desulforamulus</taxon>
    </lineage>
</organism>
<sequence>MLKKMILFFGLCLVLAGCSEKEVDVAAHPIDPSLDICHACKMSIVDLHFAGQFIDSQGQVFNFDDIGCMISYLKKNSDTEKNLKAVYVTDYQTQEWLKVDKAYFVKGRLDTPMSSGIAALSKKAEAQQLADRIDGKLLSWEEVKAAHQPKPKTHQPDTDRQTEGEER</sequence>
<dbReference type="STRING" id="696281.Desru_1531"/>
<protein>
    <recommendedName>
        <fullName evidence="4">NosL family protein</fullName>
    </recommendedName>
</protein>
<dbReference type="SUPFAM" id="SSF160387">
    <property type="entry name" value="NosL/MerB-like"/>
    <property type="match status" value="1"/>
</dbReference>
<dbReference type="PANTHER" id="PTHR41247:SF1">
    <property type="entry name" value="HTH-TYPE TRANSCRIPTIONAL REPRESSOR YCNK"/>
    <property type="match status" value="1"/>
</dbReference>
<dbReference type="RefSeq" id="WP_013841564.1">
    <property type="nucleotide sequence ID" value="NC_015589.1"/>
</dbReference>
<dbReference type="EMBL" id="CP002780">
    <property type="protein sequence ID" value="AEG59796.1"/>
    <property type="molecule type" value="Genomic_DNA"/>
</dbReference>
<dbReference type="Pfam" id="PF05573">
    <property type="entry name" value="NosL"/>
    <property type="match status" value="1"/>
</dbReference>
<dbReference type="HOGENOM" id="CLU_108823_3_0_9"/>
<evidence type="ECO:0000313" key="2">
    <source>
        <dbReference type="EMBL" id="AEG59796.1"/>
    </source>
</evidence>
<keyword evidence="3" id="KW-1185">Reference proteome</keyword>
<dbReference type="KEGG" id="dru:Desru_1531"/>
<reference evidence="2 3" key="2">
    <citation type="journal article" date="2012" name="Stand. Genomic Sci.">
        <title>Complete genome sequence of the sulfate-reducing firmicute Desulfotomaculum ruminis type strain (DL(T)).</title>
        <authorList>
            <person name="Spring S."/>
            <person name="Visser M."/>
            <person name="Lu M."/>
            <person name="Copeland A."/>
            <person name="Lapidus A."/>
            <person name="Lucas S."/>
            <person name="Cheng J.F."/>
            <person name="Han C."/>
            <person name="Tapia R."/>
            <person name="Goodwin L.A."/>
            <person name="Pitluck S."/>
            <person name="Ivanova N."/>
            <person name="Land M."/>
            <person name="Hauser L."/>
            <person name="Larimer F."/>
            <person name="Rohde M."/>
            <person name="Goker M."/>
            <person name="Detter J.C."/>
            <person name="Kyrpides N.C."/>
            <person name="Woyke T."/>
            <person name="Schaap P.J."/>
            <person name="Plugge C.M."/>
            <person name="Muyzer G."/>
            <person name="Kuever J."/>
            <person name="Pereira I.A."/>
            <person name="Parshina S.N."/>
            <person name="Bernier-Latmani R."/>
            <person name="Stams A.J."/>
            <person name="Klenk H.P."/>
        </authorList>
    </citation>
    <scope>NUCLEOTIDE SEQUENCE [LARGE SCALE GENOMIC DNA]</scope>
    <source>
        <strain evidence="3">ATCC 23193 / DSM 2154 / NCIB 8452 / DL</strain>
    </source>
</reference>
<dbReference type="PROSITE" id="PS51257">
    <property type="entry name" value="PROKAR_LIPOPROTEIN"/>
    <property type="match status" value="1"/>
</dbReference>
<feature type="compositionally biased region" description="Basic and acidic residues" evidence="1">
    <location>
        <begin position="154"/>
        <end position="167"/>
    </location>
</feature>
<gene>
    <name evidence="2" type="ordered locus">Desru_1531</name>
</gene>
<dbReference type="OrthoDB" id="9792749at2"/>
<accession>F6DRN5</accession>